<protein>
    <submittedName>
        <fullName evidence="2">Uncharacterized protein</fullName>
    </submittedName>
</protein>
<organism evidence="2 3">
    <name type="scientific">Peltaster fructicola</name>
    <dbReference type="NCBI Taxonomy" id="286661"/>
    <lineage>
        <taxon>Eukaryota</taxon>
        <taxon>Fungi</taxon>
        <taxon>Dikarya</taxon>
        <taxon>Ascomycota</taxon>
        <taxon>Pezizomycotina</taxon>
        <taxon>Dothideomycetes</taxon>
        <taxon>Dothideomycetes incertae sedis</taxon>
        <taxon>Peltaster</taxon>
    </lineage>
</organism>
<dbReference type="Proteomes" id="UP000503462">
    <property type="component" value="Chromosome 1"/>
</dbReference>
<accession>A0A6H0XIM7</accession>
<keyword evidence="3" id="KW-1185">Reference proteome</keyword>
<reference evidence="2 3" key="1">
    <citation type="journal article" date="2016" name="Sci. Rep.">
        <title>Peltaster fructicola genome reveals evolution from an invasive phytopathogen to an ectophytic parasite.</title>
        <authorList>
            <person name="Xu C."/>
            <person name="Chen H."/>
            <person name="Gleason M.L."/>
            <person name="Xu J.R."/>
            <person name="Liu H."/>
            <person name="Zhang R."/>
            <person name="Sun G."/>
        </authorList>
    </citation>
    <scope>NUCLEOTIDE SEQUENCE [LARGE SCALE GENOMIC DNA]</scope>
    <source>
        <strain evidence="2 3">LNHT1506</strain>
    </source>
</reference>
<evidence type="ECO:0000256" key="1">
    <source>
        <dbReference type="SAM" id="MobiDB-lite"/>
    </source>
</evidence>
<feature type="region of interest" description="Disordered" evidence="1">
    <location>
        <begin position="344"/>
        <end position="364"/>
    </location>
</feature>
<dbReference type="AlphaFoldDB" id="A0A6H0XIM7"/>
<gene>
    <name evidence="2" type="ORF">AMS68_000015</name>
</gene>
<sequence>MSTTLVTTTPAKIDPACQTSYESFIKNQLIASPTIPQHCNVYQGVGRFDTTRTHPECASKYESATDSYDAQLASITQPSCTGAAITGALCQSVRDNWQKDINFNFDPYQTYHYRLITSHGSLNVGPDDAFTWLASSTLGVARGCTLGCGRCEVTATGTAKLLYWPEATHTTTHDGAEPLVTAVTLGTTFTSPTVYVSYPGLHGSNACSEVGTNIGETILAIPPQSTLSSMYGLALPCGNVQPSDIKSLTAPFTYADLKEPVPYSIYSSQPSCQINLRTGRCNGTCSTTEPYRPILIIPDGVYRSVQPAWAECWHDVHGVEEIPVALTGTTAPAGKVTSAVTLKTTTSAAASPPKTSSTPAPTPA</sequence>
<name>A0A6H0XIM7_9PEZI</name>
<dbReference type="EMBL" id="CP051139">
    <property type="protein sequence ID" value="QIW94497.1"/>
    <property type="molecule type" value="Genomic_DNA"/>
</dbReference>
<proteinExistence type="predicted"/>
<dbReference type="OrthoDB" id="3944128at2759"/>
<evidence type="ECO:0000313" key="2">
    <source>
        <dbReference type="EMBL" id="QIW94497.1"/>
    </source>
</evidence>
<evidence type="ECO:0000313" key="3">
    <source>
        <dbReference type="Proteomes" id="UP000503462"/>
    </source>
</evidence>